<reference evidence="2 3" key="1">
    <citation type="submission" date="2024-11" db="EMBL/GenBank/DDBJ databases">
        <title>Chromosome-level genome assembly of the freshwater bivalve Anodonta woodiana.</title>
        <authorList>
            <person name="Chen X."/>
        </authorList>
    </citation>
    <scope>NUCLEOTIDE SEQUENCE [LARGE SCALE GENOMIC DNA]</scope>
    <source>
        <strain evidence="2">MN2024</strain>
        <tissue evidence="2">Gills</tissue>
    </source>
</reference>
<organism evidence="2 3">
    <name type="scientific">Sinanodonta woodiana</name>
    <name type="common">Chinese pond mussel</name>
    <name type="synonym">Anodonta woodiana</name>
    <dbReference type="NCBI Taxonomy" id="1069815"/>
    <lineage>
        <taxon>Eukaryota</taxon>
        <taxon>Metazoa</taxon>
        <taxon>Spiralia</taxon>
        <taxon>Lophotrochozoa</taxon>
        <taxon>Mollusca</taxon>
        <taxon>Bivalvia</taxon>
        <taxon>Autobranchia</taxon>
        <taxon>Heteroconchia</taxon>
        <taxon>Palaeoheterodonta</taxon>
        <taxon>Unionida</taxon>
        <taxon>Unionoidea</taxon>
        <taxon>Unionidae</taxon>
        <taxon>Unioninae</taxon>
        <taxon>Sinanodonta</taxon>
    </lineage>
</organism>
<dbReference type="Proteomes" id="UP001634394">
    <property type="component" value="Unassembled WGS sequence"/>
</dbReference>
<keyword evidence="3" id="KW-1185">Reference proteome</keyword>
<protein>
    <submittedName>
        <fullName evidence="2">Uncharacterized protein</fullName>
    </submittedName>
</protein>
<evidence type="ECO:0000313" key="3">
    <source>
        <dbReference type="Proteomes" id="UP001634394"/>
    </source>
</evidence>
<name>A0ABD3T5T8_SINWO</name>
<dbReference type="EMBL" id="JBJQND010000019">
    <property type="protein sequence ID" value="KAL3832294.1"/>
    <property type="molecule type" value="Genomic_DNA"/>
</dbReference>
<comment type="caution">
    <text evidence="2">The sequence shown here is derived from an EMBL/GenBank/DDBJ whole genome shotgun (WGS) entry which is preliminary data.</text>
</comment>
<proteinExistence type="predicted"/>
<evidence type="ECO:0000256" key="1">
    <source>
        <dbReference type="SAM" id="MobiDB-lite"/>
    </source>
</evidence>
<dbReference type="AlphaFoldDB" id="A0ABD3T5T8"/>
<feature type="region of interest" description="Disordered" evidence="1">
    <location>
        <begin position="141"/>
        <end position="172"/>
    </location>
</feature>
<accession>A0ABD3T5T8</accession>
<sequence length="270" mass="30591">MGSKLSHCIPKWFKKADGKSKNQVQGIVVVESIEKCQPLPQREEEGILEKICSKREVITDSYVDDKTEEFAKTEDKEILSIKCVSSSDRKTHNPLFETKVKRLRPNSMKGSRKVTSQTSYEIDMNRSDVDTSVAGWSRYMDENVRSPATDNVNRAPPKPPDRRNRPKAAKGCRLSLSNRDETAQFESSPVNTRDRRLRPKAAKGYRTPMSITQHVQENGSLVSDVSVAFHAWPAKVTRPHLTVTAVKSAEDKILDQWVDRQLLGPKQEDN</sequence>
<gene>
    <name evidence="2" type="ORF">ACJMK2_023949</name>
</gene>
<evidence type="ECO:0000313" key="2">
    <source>
        <dbReference type="EMBL" id="KAL3832294.1"/>
    </source>
</evidence>